<comment type="similarity">
    <text evidence="2">Belongs to the class-I pyridoxal-phosphate-dependent aminotransferase family.</text>
</comment>
<protein>
    <recommendedName>
        <fullName evidence="6">Aminotransferase class I/classII large domain-containing protein</fullName>
    </recommendedName>
</protein>
<feature type="domain" description="Aminotransferase class I/classII large" evidence="6">
    <location>
        <begin position="51"/>
        <end position="344"/>
    </location>
</feature>
<dbReference type="InterPro" id="IPR015421">
    <property type="entry name" value="PyrdxlP-dep_Trfase_major"/>
</dbReference>
<dbReference type="InterPro" id="IPR015424">
    <property type="entry name" value="PyrdxlP-dep_Trfase"/>
</dbReference>
<dbReference type="Gene3D" id="3.40.640.10">
    <property type="entry name" value="Type I PLP-dependent aspartate aminotransferase-like (Major domain)"/>
    <property type="match status" value="1"/>
</dbReference>
<dbReference type="GO" id="GO:0030170">
    <property type="term" value="F:pyridoxal phosphate binding"/>
    <property type="evidence" value="ECO:0007669"/>
    <property type="project" value="InterPro"/>
</dbReference>
<accession>A0A381PT14</accession>
<comment type="cofactor">
    <cofactor evidence="1">
        <name>pyridoxal 5'-phosphate</name>
        <dbReference type="ChEBI" id="CHEBI:597326"/>
    </cofactor>
</comment>
<evidence type="ECO:0000256" key="2">
    <source>
        <dbReference type="ARBA" id="ARBA00007441"/>
    </source>
</evidence>
<evidence type="ECO:0000259" key="6">
    <source>
        <dbReference type="Pfam" id="PF00155"/>
    </source>
</evidence>
<sequence length="393" mass="44360">MLIQFPPMGVYETLFKFLDATEKYMGDLGTHPWAQGYPLTTQLPDGPELPQTINLNSMDLKYPKATGEIELRQAITDYYNNHYEANITPDHVAVFAGGRPGILATIAFLEPDVCVAVEETEYTPYWDMLKLLKRKLHLIPSNPENSFRPALSDYDIEPVEGTKRVLLLKSNPCNPTGIAITQNALRSLVEKYSRDGFGAIFDEAYEFYNDPRPESALGYVEDIDSTDIFIIGAATKGLQVPGMRVGWVIAAKKHIEIFRNYSSFGMGGVSRPSQLYVTELLEKNRVAEAKHAINHYYTKQRKRYGDGLMNLGFKLYTGNGGFYHWGLLPNGLSADEFNERLFKYDAGILPGRLCDMVRREGEDSPLHCYVRFSFGPLNQESFDNDMKIISACI</sequence>
<dbReference type="EMBL" id="UINC01001083">
    <property type="protein sequence ID" value="SUZ70196.1"/>
    <property type="molecule type" value="Genomic_DNA"/>
</dbReference>
<dbReference type="InterPro" id="IPR050596">
    <property type="entry name" value="AspAT/PAT-like"/>
</dbReference>
<evidence type="ECO:0000313" key="7">
    <source>
        <dbReference type="EMBL" id="SUZ70196.1"/>
    </source>
</evidence>
<dbReference type="AlphaFoldDB" id="A0A381PT14"/>
<dbReference type="CDD" id="cd00609">
    <property type="entry name" value="AAT_like"/>
    <property type="match status" value="1"/>
</dbReference>
<name>A0A381PT14_9ZZZZ</name>
<dbReference type="InterPro" id="IPR004839">
    <property type="entry name" value="Aminotransferase_I/II_large"/>
</dbReference>
<dbReference type="PANTHER" id="PTHR46383">
    <property type="entry name" value="ASPARTATE AMINOTRANSFERASE"/>
    <property type="match status" value="1"/>
</dbReference>
<evidence type="ECO:0000256" key="5">
    <source>
        <dbReference type="ARBA" id="ARBA00022898"/>
    </source>
</evidence>
<dbReference type="Pfam" id="PF00155">
    <property type="entry name" value="Aminotran_1_2"/>
    <property type="match status" value="1"/>
</dbReference>
<dbReference type="PANTHER" id="PTHR46383:SF1">
    <property type="entry name" value="ASPARTATE AMINOTRANSFERASE"/>
    <property type="match status" value="1"/>
</dbReference>
<reference evidence="7" key="1">
    <citation type="submission" date="2018-05" db="EMBL/GenBank/DDBJ databases">
        <authorList>
            <person name="Lanie J.A."/>
            <person name="Ng W.-L."/>
            <person name="Kazmierczak K.M."/>
            <person name="Andrzejewski T.M."/>
            <person name="Davidsen T.M."/>
            <person name="Wayne K.J."/>
            <person name="Tettelin H."/>
            <person name="Glass J.I."/>
            <person name="Rusch D."/>
            <person name="Podicherti R."/>
            <person name="Tsui H.-C.T."/>
            <person name="Winkler M.E."/>
        </authorList>
    </citation>
    <scope>NUCLEOTIDE SEQUENCE</scope>
</reference>
<dbReference type="SUPFAM" id="SSF53383">
    <property type="entry name" value="PLP-dependent transferases"/>
    <property type="match status" value="1"/>
</dbReference>
<dbReference type="GO" id="GO:0008483">
    <property type="term" value="F:transaminase activity"/>
    <property type="evidence" value="ECO:0007669"/>
    <property type="project" value="UniProtKB-KW"/>
</dbReference>
<evidence type="ECO:0000256" key="4">
    <source>
        <dbReference type="ARBA" id="ARBA00022679"/>
    </source>
</evidence>
<keyword evidence="3" id="KW-0032">Aminotransferase</keyword>
<proteinExistence type="inferred from homology"/>
<evidence type="ECO:0000256" key="3">
    <source>
        <dbReference type="ARBA" id="ARBA00022576"/>
    </source>
</evidence>
<dbReference type="GO" id="GO:0006520">
    <property type="term" value="P:amino acid metabolic process"/>
    <property type="evidence" value="ECO:0007669"/>
    <property type="project" value="InterPro"/>
</dbReference>
<gene>
    <name evidence="7" type="ORF">METZ01_LOCUS23050</name>
</gene>
<evidence type="ECO:0000256" key="1">
    <source>
        <dbReference type="ARBA" id="ARBA00001933"/>
    </source>
</evidence>
<keyword evidence="4" id="KW-0808">Transferase</keyword>
<keyword evidence="5" id="KW-0663">Pyridoxal phosphate</keyword>
<organism evidence="7">
    <name type="scientific">marine metagenome</name>
    <dbReference type="NCBI Taxonomy" id="408172"/>
    <lineage>
        <taxon>unclassified sequences</taxon>
        <taxon>metagenomes</taxon>
        <taxon>ecological metagenomes</taxon>
    </lineage>
</organism>